<dbReference type="HAMAP" id="MF_01330">
    <property type="entry name" value="Ycf2"/>
    <property type="match status" value="1"/>
</dbReference>
<sequence length="2337" mass="274019">MPTKLRRDYEVQLWIFELREILRESQNFGYLLDSWTQFDLVGSFTYLFFHQERFLKLFDPRIWSILLSGSPSNRSFTSKVAVLVKGVVLILVAVVLSRMHHQTMVERKNLYLRGLLPLPMNSIGPRNDTLFRSSHRLVISLLYLPKGKKISESCSMDPKGIPWVLPITQKCIMPDSNWGSRWWRNWIGTNRDSSWKISKETVAGIEISFKEKDLQYLEFLFVSYTTDDPIGRDHDWDWFDGLSPRKRRNRINLNSGQLFEILVKHWICYLMPAFREKRPMEGEGFFKQQGSDFLRKVSRENWIWLDNGWLGNKDGFFSKVWNVSSNIHSDSPRSSFFQVRDSSQLKRSSDQSRDAFESIRTEASESHTLINQREIQQLKERSILLDWDPSFLQTERTEIESDRFPKSLSGDSSMSQRFAEREKQMVCHLLPEEIKEFLGNPTRSISIRSFFSDRWSDLHLHLGSNPTERSDPKLLKKQHDVSFVPSRRSEKKEIVDLFKIIPYLQKTIAIHPISSDPGCAMVPKDEPDLDSSNKISFLTQNPFFDFFHLFHDRNRVGYTLDHDFESEERFSKMADLLILSITEPDLVSDYERVFFPFSEGFHSGDESKKKSLLVVPPIFSEDPKSKKVASNNIMAAVNPSRLIRNLIQIHSRTYGSIRNVSNRFFFMVMNRSNRNFEDGMKGDSIGNETRNHRTRMKSTINQHLSNLKKSQKKGSDPLSSRTERSMNRDPNAYRYKWTQNFQEHFISEAKRRFQFQVVFDRYHHHRDRLRIHRSRYRFRIHLNRFRIDRSRFRIHLNRFRIYLNRDRFWIHLNRFRIHLNRFRSHLNRFCSHLNRFRSHLNRFRSHLNRFRSHLNRYRSHLNRYRSHLNRYRSHLNRYRSHLNRYRSHLNRYHTNRIQFRLDCAEFRVKLSKSHPFLMKSPRFLLGKASLFLSNSLPFWSNSLLFFLSKSLLFLSFLSKSLPFFFLSIGSPPIPGSEIPISIYELKGPNDPLCNPLLESIGVPIVPFTKNQWKPFLLDDHDPSKQSKFSINGGTLSPFLFNKPKWMIDSFPTRKNCRNNLDNTDSYFSMISRDRDNWLNPVKPFHRSSLISSFSKANRLRFLNNPHPFWFDCNKKFPFSVEKALLKNSDLTYGQFLNILFIRNKRFSLCVGKKKHVFLERDTISPIESQVSKIFLPKDLPQSGDETDNLYKSFHFPMRSDPFVGRAIYSIADISGTPLTEGQILHFERTDCPPLSEMNLSDSEGKQYLNFNSNMGLIPTSWAEKSKKRKKRSFFRELDDRILQRERAFLNLAQWTLFQPYIPWFFTLTGFKYLKFALLDPFSNLLRSHISLFQGILETSWWILQTKLWLSLSKWHLDEISSHWLQILRRSAEIIHRNNDNESPLWLRSSNAREFLILFLLLVAGYLVNTHLLFVSRASSELQTDFKKIKSLMIPSYMIELRKLLDRYPTSERNSFWLKNLFLVVLEQFVYFLEAIWGSAFNKKKFWNSNLIGIMDFLRIIPNPINRITFSRNTRHLSRTSKELYSLLRKNVNVEWIDDQIESWVANSDLIEDEEREFLVQFSTLTTEKRMDQMLLSLTHSDGLSKNDSSYQMVEQPGSIYLRYVVDIHQKDLMNYEFNRSCLAERRIFLAHFQTITYSQTSCGATRFHFGSDGKPFSLRLALSPSRGILVIGSIGTGRSYLVKSLATNSYVPFITVVPNKFLDDIFSKIDPYDSDADDLDNDYSDSDSDDSDASDIDESDDSDSDDDLDIDDIELLNELTTDRDRLLLEGFSILLPFELAKAMSPCILWIPNIHDLSVRASNDLSLGLLVNSLSRDCERCSTSNILVIASTHIPQKVDPTLIAPNKLNTCLKLRRLLIPQQRKHFFTLSYTRGFHLETKLSHPNGFGSLTMGSSVRDLVALTNEALSISIAQKKSTIDTHTIRSALHRQTWNFRAKVRPVQDHGILFYQIGRAVAQNVLLRNGSIDPISIYLKKRFPSSDLYNWYFELATSMKRLTRLLYLLSCSAGSVAHDLWSLPGPDEKNGITSYLVETDSALVRGLLEVFEGEGTLSSRTEKEGSQFDNDRVTLLLRSERRNPLDMMQNGFCSSVDQKFLYEKDESEFELEEGVAFGEGDRDLQQIEEDFFNDIVWAPRIWYPDLFGWIESPNELGFPYWSRSFLGTRIISHQENDSEENDSEFSQSGTMQSQTRDRFSKDQVFFQFQISQFLWDPANPFFFDAPVFSRREFFADQEMAKGLLTSLISPPKSLSESWFSKNTQENNFELLIHRQRCQRTNSSLSNGSFRSNTLSESYQYLSNLFLSNGTLVDQMTKTLLRKRWLFPDEMNHLIHLTGERFPIP</sequence>
<feature type="binding site" evidence="6">
    <location>
        <begin position="1672"/>
        <end position="1679"/>
    </location>
    <ligand>
        <name>ATP</name>
        <dbReference type="ChEBI" id="CHEBI:30616"/>
    </ligand>
</feature>
<keyword evidence="10" id="KW-0150">Chloroplast</keyword>
<dbReference type="PANTHER" id="PTHR33078:SF100">
    <property type="entry name" value="PROTEIN YCF2"/>
    <property type="match status" value="1"/>
</dbReference>
<dbReference type="GO" id="GO:0016887">
    <property type="term" value="F:ATP hydrolysis activity"/>
    <property type="evidence" value="ECO:0007669"/>
    <property type="project" value="InterPro"/>
</dbReference>
<dbReference type="Pfam" id="PF05695">
    <property type="entry name" value="Ycf2"/>
    <property type="match status" value="2"/>
</dbReference>
<dbReference type="PANTHER" id="PTHR33078">
    <property type="entry name" value="PROTEIN YCF2-RELATED"/>
    <property type="match status" value="1"/>
</dbReference>
<dbReference type="InterPro" id="IPR003959">
    <property type="entry name" value="ATPase_AAA_core"/>
</dbReference>
<dbReference type="InterPro" id="IPR008543">
    <property type="entry name" value="Uncharacterised_Ycf2"/>
</dbReference>
<reference evidence="10" key="1">
    <citation type="journal article" date="2023" name="PLoS ONE">
        <title>Comparative analysis of the complete chloroplast genome of Papaveraceae to identify rearrangements within the Corydalis chloroplast genome.</title>
        <authorList>
            <person name="Kim S.-C."/>
            <person name="Ha Y.H."/>
            <person name="Park B.K."/>
            <person name="Jang J.E."/>
            <person name="Kang E.S."/>
            <person name="Kim Y.S."/>
            <person name="Kim T.H."/>
            <person name="Kim H.J."/>
        </authorList>
    </citation>
    <scope>NUCLEOTIDE SEQUENCE</scope>
</reference>
<organism evidence="10">
    <name type="scientific">Corydalis lupinoides</name>
    <dbReference type="NCBI Taxonomy" id="2831028"/>
    <lineage>
        <taxon>Eukaryota</taxon>
        <taxon>Viridiplantae</taxon>
        <taxon>Streptophyta</taxon>
        <taxon>Embryophyta</taxon>
        <taxon>Tracheophyta</taxon>
        <taxon>Spermatophyta</taxon>
        <taxon>Magnoliopsida</taxon>
        <taxon>Ranunculales</taxon>
        <taxon>Papaveraceae</taxon>
        <taxon>Fumarioideae</taxon>
        <taxon>Corydalis</taxon>
    </lineage>
</organism>
<evidence type="ECO:0000256" key="8">
    <source>
        <dbReference type="SAM" id="Phobius"/>
    </source>
</evidence>
<gene>
    <name evidence="6 10" type="primary">ycf2</name>
</gene>
<comment type="subcellular location">
    <subcellularLocation>
        <location evidence="6">Plastid</location>
        <location evidence="6">Chloroplast stroma</location>
    </subcellularLocation>
</comment>
<keyword evidence="5 6" id="KW-0067">ATP-binding</keyword>
<evidence type="ECO:0000256" key="2">
    <source>
        <dbReference type="ARBA" id="ARBA00009361"/>
    </source>
</evidence>
<evidence type="ECO:0000259" key="9">
    <source>
        <dbReference type="SMART" id="SM00382"/>
    </source>
</evidence>
<comment type="similarity">
    <text evidence="2 6">Belongs to the Ycf2 family.</text>
</comment>
<feature type="region of interest" description="Disordered" evidence="7">
    <location>
        <begin position="1716"/>
        <end position="1748"/>
    </location>
</feature>
<name>A0AA48SF52_9MAGN</name>
<feature type="transmembrane region" description="Helical" evidence="8">
    <location>
        <begin position="80"/>
        <end position="99"/>
    </location>
</feature>
<evidence type="ECO:0000256" key="5">
    <source>
        <dbReference type="ARBA" id="ARBA00022840"/>
    </source>
</evidence>
<evidence type="ECO:0000256" key="3">
    <source>
        <dbReference type="ARBA" id="ARBA00022640"/>
    </source>
</evidence>
<keyword evidence="8" id="KW-0812">Transmembrane</keyword>
<proteinExistence type="inferred from homology"/>
<evidence type="ECO:0000256" key="4">
    <source>
        <dbReference type="ARBA" id="ARBA00022741"/>
    </source>
</evidence>
<keyword evidence="8" id="KW-0472">Membrane</keyword>
<dbReference type="SUPFAM" id="SSF52540">
    <property type="entry name" value="P-loop containing nucleoside triphosphate hydrolases"/>
    <property type="match status" value="1"/>
</dbReference>
<dbReference type="EMBL" id="BK063228">
    <property type="protein sequence ID" value="DBA09294.1"/>
    <property type="molecule type" value="Genomic_DNA"/>
</dbReference>
<keyword evidence="4 6" id="KW-0547">Nucleotide-binding</keyword>
<dbReference type="CDD" id="cd19505">
    <property type="entry name" value="RecA-like_Ycf2"/>
    <property type="match status" value="1"/>
</dbReference>
<evidence type="ECO:0000256" key="7">
    <source>
        <dbReference type="SAM" id="MobiDB-lite"/>
    </source>
</evidence>
<geneLocation type="chloroplast" evidence="10"/>
<dbReference type="Gene3D" id="3.40.50.300">
    <property type="entry name" value="P-loop containing nucleotide triphosphate hydrolases"/>
    <property type="match status" value="1"/>
</dbReference>
<dbReference type="InterPro" id="IPR027417">
    <property type="entry name" value="P-loop_NTPase"/>
</dbReference>
<evidence type="ECO:0000256" key="6">
    <source>
        <dbReference type="HAMAP-Rule" id="MF_01330"/>
    </source>
</evidence>
<comment type="function">
    <text evidence="1 6">Probable ATPase of unknown function. Its presence in a non-photosynthetic plant (Epifagus virginiana) and experiments in tobacco indicate that it has an essential function which is probably not related to photosynthesis.</text>
</comment>
<feature type="domain" description="AAA+ ATPase" evidence="9">
    <location>
        <begin position="1664"/>
        <end position="1857"/>
    </location>
</feature>
<evidence type="ECO:0000313" key="10">
    <source>
        <dbReference type="EMBL" id="DBA09279.1"/>
    </source>
</evidence>
<keyword evidence="8" id="KW-1133">Transmembrane helix</keyword>
<dbReference type="InterPro" id="IPR056777">
    <property type="entry name" value="Ycf2_N"/>
</dbReference>
<evidence type="ECO:0000256" key="1">
    <source>
        <dbReference type="ARBA" id="ARBA00002329"/>
    </source>
</evidence>
<dbReference type="Pfam" id="PF00004">
    <property type="entry name" value="AAA"/>
    <property type="match status" value="1"/>
</dbReference>
<dbReference type="GO" id="GO:0009570">
    <property type="term" value="C:chloroplast stroma"/>
    <property type="evidence" value="ECO:0007669"/>
    <property type="project" value="UniProtKB-SubCell"/>
</dbReference>
<dbReference type="SMART" id="SM00382">
    <property type="entry name" value="AAA"/>
    <property type="match status" value="1"/>
</dbReference>
<dbReference type="EMBL" id="BK063228">
    <property type="protein sequence ID" value="DBA09279.1"/>
    <property type="molecule type" value="Genomic_DNA"/>
</dbReference>
<dbReference type="GO" id="GO:0005524">
    <property type="term" value="F:ATP binding"/>
    <property type="evidence" value="ECO:0007669"/>
    <property type="project" value="UniProtKB-KW"/>
</dbReference>
<protein>
    <recommendedName>
        <fullName evidence="6">Protein Ycf2</fullName>
    </recommendedName>
</protein>
<feature type="transmembrane region" description="Helical" evidence="8">
    <location>
        <begin position="1394"/>
        <end position="1413"/>
    </location>
</feature>
<dbReference type="InterPro" id="IPR003593">
    <property type="entry name" value="AAA+_ATPase"/>
</dbReference>
<feature type="region of interest" description="Disordered" evidence="7">
    <location>
        <begin position="702"/>
        <end position="726"/>
    </location>
</feature>
<keyword evidence="3 10" id="KW-0934">Plastid</keyword>
<accession>A0AA48SF52</accession>